<dbReference type="AlphaFoldDB" id="A0A4R8MEQ2"/>
<dbReference type="GO" id="GO:0046872">
    <property type="term" value="F:metal ion binding"/>
    <property type="evidence" value="ECO:0007669"/>
    <property type="project" value="UniProtKB-KW"/>
</dbReference>
<keyword evidence="2" id="KW-0378">Hydrolase</keyword>
<name>A0A4R8MEQ2_9BACT</name>
<dbReference type="InterPro" id="IPR013108">
    <property type="entry name" value="Amidohydro_3"/>
</dbReference>
<dbReference type="InterPro" id="IPR032466">
    <property type="entry name" value="Metal_Hydrolase"/>
</dbReference>
<dbReference type="FunFam" id="3.20.20.140:FF:000019">
    <property type="entry name" value="Cytosine deaminase"/>
    <property type="match status" value="1"/>
</dbReference>
<dbReference type="InterPro" id="IPR011059">
    <property type="entry name" value="Metal-dep_hydrolase_composite"/>
</dbReference>
<dbReference type="GO" id="GO:0035888">
    <property type="term" value="F:isoguanine deaminase activity"/>
    <property type="evidence" value="ECO:0007669"/>
    <property type="project" value="TreeGrafter"/>
</dbReference>
<protein>
    <submittedName>
        <fullName evidence="4">Cytosine deaminase</fullName>
    </submittedName>
</protein>
<dbReference type="PANTHER" id="PTHR32027">
    <property type="entry name" value="CYTOSINE DEAMINASE"/>
    <property type="match status" value="1"/>
</dbReference>
<gene>
    <name evidence="4" type="ORF">C8D99_10377</name>
</gene>
<dbReference type="OrthoDB" id="9815027at2"/>
<evidence type="ECO:0000256" key="2">
    <source>
        <dbReference type="ARBA" id="ARBA00022801"/>
    </source>
</evidence>
<proteinExistence type="predicted"/>
<dbReference type="GO" id="GO:0006209">
    <property type="term" value="P:cytosine catabolic process"/>
    <property type="evidence" value="ECO:0007669"/>
    <property type="project" value="TreeGrafter"/>
</dbReference>
<dbReference type="SUPFAM" id="SSF51556">
    <property type="entry name" value="Metallo-dependent hydrolases"/>
    <property type="match status" value="1"/>
</dbReference>
<dbReference type="Pfam" id="PF07969">
    <property type="entry name" value="Amidohydro_3"/>
    <property type="match status" value="1"/>
</dbReference>
<evidence type="ECO:0000256" key="1">
    <source>
        <dbReference type="ARBA" id="ARBA00022723"/>
    </source>
</evidence>
<dbReference type="RefSeq" id="WP_133956445.1">
    <property type="nucleotide sequence ID" value="NZ_SORI01000003.1"/>
</dbReference>
<feature type="domain" description="Amidohydrolase 3" evidence="3">
    <location>
        <begin position="43"/>
        <end position="376"/>
    </location>
</feature>
<comment type="caution">
    <text evidence="4">The sequence shown here is derived from an EMBL/GenBank/DDBJ whole genome shotgun (WGS) entry which is preliminary data.</text>
</comment>
<dbReference type="GO" id="GO:0004131">
    <property type="term" value="F:cytosine deaminase activity"/>
    <property type="evidence" value="ECO:0007669"/>
    <property type="project" value="TreeGrafter"/>
</dbReference>
<dbReference type="Proteomes" id="UP000295066">
    <property type="component" value="Unassembled WGS sequence"/>
</dbReference>
<dbReference type="Gene3D" id="2.30.40.10">
    <property type="entry name" value="Urease, subunit C, domain 1"/>
    <property type="match status" value="1"/>
</dbReference>
<reference evidence="4 5" key="1">
    <citation type="submission" date="2019-03" db="EMBL/GenBank/DDBJ databases">
        <title>Genomic Encyclopedia of Type Strains, Phase IV (KMG-IV): sequencing the most valuable type-strain genomes for metagenomic binning, comparative biology and taxonomic classification.</title>
        <authorList>
            <person name="Goeker M."/>
        </authorList>
    </citation>
    <scope>NUCLEOTIDE SEQUENCE [LARGE SCALE GENOMIC DNA]</scope>
    <source>
        <strain evidence="4 5">DSM 25964</strain>
    </source>
</reference>
<dbReference type="PANTHER" id="PTHR32027:SF0">
    <property type="entry name" value="CYTOSINE DEAMINASE"/>
    <property type="match status" value="1"/>
</dbReference>
<keyword evidence="5" id="KW-1185">Reference proteome</keyword>
<keyword evidence="1" id="KW-0479">Metal-binding</keyword>
<evidence type="ECO:0000313" key="5">
    <source>
        <dbReference type="Proteomes" id="UP000295066"/>
    </source>
</evidence>
<dbReference type="SUPFAM" id="SSF51338">
    <property type="entry name" value="Composite domain of metallo-dependent hydrolases"/>
    <property type="match status" value="1"/>
</dbReference>
<dbReference type="CDD" id="cd01293">
    <property type="entry name" value="Bact_CD"/>
    <property type="match status" value="1"/>
</dbReference>
<dbReference type="Gene3D" id="3.20.20.140">
    <property type="entry name" value="Metal-dependent hydrolases"/>
    <property type="match status" value="1"/>
</dbReference>
<evidence type="ECO:0000259" key="3">
    <source>
        <dbReference type="Pfam" id="PF07969"/>
    </source>
</evidence>
<dbReference type="InterPro" id="IPR052349">
    <property type="entry name" value="Metallo-hydrolase_Enzymes"/>
</dbReference>
<sequence>MAFSLLVKNARTRFSGGKLLSIGIEGEKIAAVGENLPEGGAAQVIDAEGRLVTESFVNGHLHLCKVYTLEMVGQDALSSYHGGSMGGAMTAIEQASRVKDNYDEKWIIENVRKACRLAQKYGNTHIRAFADTDTKAKLEGVKALIKAREEFRDIVDLQVVAFPQDGVVRDPGAEDYIRKALELGADVVGGIPWIEYTDADMQEHIDRMFALAKEFNRDVSMLIDDAGDPGLRSLEMLAVKTLKEGWQGRVTAQHCRAMAMYREPYFRKILALLQKASIGLVSDPQTGPLHARVRDLYDSGVAVALGQDDIADAYYPFGRNNMLEVAFLAVHLLWMTTFSDMEIIYDLITTNAAKAMGIRGHVLEPGGNADLVVLNAGDVYHAIWEHEAPFRVIRKGKDVTLQ</sequence>
<evidence type="ECO:0000313" key="4">
    <source>
        <dbReference type="EMBL" id="TDY62857.1"/>
    </source>
</evidence>
<dbReference type="EMBL" id="SORI01000003">
    <property type="protein sequence ID" value="TDY62857.1"/>
    <property type="molecule type" value="Genomic_DNA"/>
</dbReference>
<organism evidence="4 5">
    <name type="scientific">Aminivibrio pyruvatiphilus</name>
    <dbReference type="NCBI Taxonomy" id="1005740"/>
    <lineage>
        <taxon>Bacteria</taxon>
        <taxon>Thermotogati</taxon>
        <taxon>Synergistota</taxon>
        <taxon>Synergistia</taxon>
        <taxon>Synergistales</taxon>
        <taxon>Aminobacteriaceae</taxon>
        <taxon>Aminivibrio</taxon>
    </lineage>
</organism>
<accession>A0A4R8MEQ2</accession>